<feature type="active site" description="Tele-AMP-histidine intermediate" evidence="1">
    <location>
        <position position="108"/>
    </location>
</feature>
<feature type="domain" description="HIT" evidence="4">
    <location>
        <begin position="14"/>
        <end position="121"/>
    </location>
</feature>
<dbReference type="InterPro" id="IPR039384">
    <property type="entry name" value="HINT"/>
</dbReference>
<dbReference type="OrthoDB" id="9784774at2"/>
<gene>
    <name evidence="5" type="ORF">BJN45_00345</name>
</gene>
<dbReference type="AlphaFoldDB" id="A0A1R1IDP5"/>
<dbReference type="CDD" id="cd01277">
    <property type="entry name" value="HINT_subgroup"/>
    <property type="match status" value="1"/>
</dbReference>
<dbReference type="Gene3D" id="3.30.428.10">
    <property type="entry name" value="HIT-like"/>
    <property type="match status" value="1"/>
</dbReference>
<organism evidence="5 6">
    <name type="scientific">Azonexus hydrophilus</name>
    <dbReference type="NCBI Taxonomy" id="418702"/>
    <lineage>
        <taxon>Bacteria</taxon>
        <taxon>Pseudomonadati</taxon>
        <taxon>Pseudomonadota</taxon>
        <taxon>Betaproteobacteria</taxon>
        <taxon>Rhodocyclales</taxon>
        <taxon>Azonexaceae</taxon>
        <taxon>Azonexus</taxon>
    </lineage>
</organism>
<evidence type="ECO:0000256" key="2">
    <source>
        <dbReference type="PIRSR" id="PIRSR601310-3"/>
    </source>
</evidence>
<protein>
    <submittedName>
        <fullName evidence="5">HIT family protein</fullName>
    </submittedName>
</protein>
<evidence type="ECO:0000256" key="1">
    <source>
        <dbReference type="PIRSR" id="PIRSR601310-1"/>
    </source>
</evidence>
<dbReference type="InterPro" id="IPR001310">
    <property type="entry name" value="Histidine_triad_HIT"/>
</dbReference>
<dbReference type="SUPFAM" id="SSF54197">
    <property type="entry name" value="HIT-like"/>
    <property type="match status" value="1"/>
</dbReference>
<dbReference type="PANTHER" id="PTHR46648:SF1">
    <property type="entry name" value="ADENOSINE 5'-MONOPHOSPHORAMIDASE HNT1"/>
    <property type="match status" value="1"/>
</dbReference>
<dbReference type="Proteomes" id="UP000187526">
    <property type="component" value="Unassembled WGS sequence"/>
</dbReference>
<dbReference type="InterPro" id="IPR011146">
    <property type="entry name" value="HIT-like"/>
</dbReference>
<dbReference type="PANTHER" id="PTHR46648">
    <property type="entry name" value="HIT FAMILY PROTEIN 1"/>
    <property type="match status" value="1"/>
</dbReference>
<dbReference type="RefSeq" id="WP_076092429.1">
    <property type="nucleotide sequence ID" value="NZ_MTHD01000001.1"/>
</dbReference>
<evidence type="ECO:0000313" key="5">
    <source>
        <dbReference type="EMBL" id="OMG56863.1"/>
    </source>
</evidence>
<comment type="caution">
    <text evidence="5">The sequence shown here is derived from an EMBL/GenBank/DDBJ whole genome shotgun (WGS) entry which is preliminary data.</text>
</comment>
<sequence length="148" mass="16293">MPMFVDTSPPGQCIFCKLVAGEIPASKVFEDEETIAFMDLGQLNPGHTLIAIKRHADNLLDLTPDEAAAAMRTAHRVAHAVKKAFNPPGLTLLQCNGKEGDQTVFHFHMHVVPRWGDDGIGLSWPRKDPTRELLEQYAAQLRAAIEPA</sequence>
<dbReference type="GO" id="GO:0003824">
    <property type="term" value="F:catalytic activity"/>
    <property type="evidence" value="ECO:0007669"/>
    <property type="project" value="InterPro"/>
</dbReference>
<dbReference type="PROSITE" id="PS51084">
    <property type="entry name" value="HIT_2"/>
    <property type="match status" value="1"/>
</dbReference>
<dbReference type="STRING" id="418702.BJN45_00345"/>
<evidence type="ECO:0000256" key="3">
    <source>
        <dbReference type="PROSITE-ProRule" id="PRU00464"/>
    </source>
</evidence>
<dbReference type="Pfam" id="PF01230">
    <property type="entry name" value="HIT"/>
    <property type="match status" value="1"/>
</dbReference>
<dbReference type="GO" id="GO:0009117">
    <property type="term" value="P:nucleotide metabolic process"/>
    <property type="evidence" value="ECO:0007669"/>
    <property type="project" value="TreeGrafter"/>
</dbReference>
<keyword evidence="6" id="KW-1185">Reference proteome</keyword>
<dbReference type="EMBL" id="MTHD01000001">
    <property type="protein sequence ID" value="OMG56863.1"/>
    <property type="molecule type" value="Genomic_DNA"/>
</dbReference>
<name>A0A1R1IDP5_9RHOO</name>
<accession>A0A1R1IDP5</accession>
<evidence type="ECO:0000259" key="4">
    <source>
        <dbReference type="PROSITE" id="PS51084"/>
    </source>
</evidence>
<feature type="short sequence motif" description="Histidine triad motif" evidence="2 3">
    <location>
        <begin position="106"/>
        <end position="110"/>
    </location>
</feature>
<proteinExistence type="predicted"/>
<dbReference type="InterPro" id="IPR036265">
    <property type="entry name" value="HIT-like_sf"/>
</dbReference>
<dbReference type="PRINTS" id="PR00332">
    <property type="entry name" value="HISTRIAD"/>
</dbReference>
<reference evidence="5 6" key="1">
    <citation type="submission" date="2016-10" db="EMBL/GenBank/DDBJ databases">
        <title>Alkaliphiles isolated from bioreactors.</title>
        <authorList>
            <person name="Salah Z."/>
            <person name="Rout S.P."/>
            <person name="Humphreys P.N."/>
        </authorList>
    </citation>
    <scope>NUCLEOTIDE SEQUENCE [LARGE SCALE GENOMIC DNA]</scope>
    <source>
        <strain evidence="5 6">ZS02</strain>
    </source>
</reference>
<evidence type="ECO:0000313" key="6">
    <source>
        <dbReference type="Proteomes" id="UP000187526"/>
    </source>
</evidence>